<dbReference type="CDD" id="cd01300">
    <property type="entry name" value="YtcJ_like"/>
    <property type="match status" value="1"/>
</dbReference>
<evidence type="ECO:0000313" key="3">
    <source>
        <dbReference type="Proteomes" id="UP000621631"/>
    </source>
</evidence>
<dbReference type="SUPFAM" id="SSF51338">
    <property type="entry name" value="Composite domain of metallo-dependent hydrolases"/>
    <property type="match status" value="1"/>
</dbReference>
<sequence length="554" mass="62564">MITPNLIIINANIITLDEHNSRGKSLAVTEGVIDNIWAHSEPPYNEIDLSRNPEIVDLRGKTLIPGFIDTHNHLLMYSLFRKQANCSTPLNHSIKDILKRIKNLAESTSDDEWVLGWGYDNTLLKEQRHPTRQELDKVVPNKPVFIRHTSVHFGVANSLALKLAGIDERTKDPIGGFYGRDEEGNLDGVLHELPALEPMQAAIPVPTTEELANYIGEASTDYLAQGITTSTDAGVGLDFGVKELDAHLMAVERNLNPIRMRFMILHHLLDKNGIFKNYNANQLNEEIKQRSLGKAHLDSAKFFQDGSIQGLTGALREPYYCEPNHTGELLHEQGKFNEKIAELHCRDYRIATHGNGDKAIGSIIEAYETVLKDFPRTNHRHRIEHVQTATDEDLDKIKELGIAASFFINHIYFWGDRHKRLFLGPTRAEQMNRLEDARLREILYTLHSDCPITPISPLLSIWIAANRITREGNILGEQQSIAVEEALRSMTIYGARLNFEEDVTGSIENGKRADFAVLDQDPTMIDKTLIKDIQVEKTIIGGEIVFSREKVQLN</sequence>
<evidence type="ECO:0000313" key="2">
    <source>
        <dbReference type="EMBL" id="MBD1221177.1"/>
    </source>
</evidence>
<evidence type="ECO:0000259" key="1">
    <source>
        <dbReference type="Pfam" id="PF07969"/>
    </source>
</evidence>
<dbReference type="RefSeq" id="WP_189776539.1">
    <property type="nucleotide sequence ID" value="NZ_JACWEZ010000001.1"/>
</dbReference>
<dbReference type="Proteomes" id="UP000621631">
    <property type="component" value="Unassembled WGS sequence"/>
</dbReference>
<reference evidence="2 3" key="1">
    <citation type="submission" date="2020-09" db="EMBL/GenBank/DDBJ databases">
        <title>Draft Genome Sequences of Oil-Oxidizing Bacteria Halomonas titanicae, Marinobacter lutaoensis, and Virgibacillus halodenitrificans Isolated from Highly Saline Environments.</title>
        <authorList>
            <person name="Grouzdev D.S."/>
            <person name="Sokolova D.S."/>
            <person name="Semenova E.M."/>
            <person name="Borzenkov I.A."/>
            <person name="Bidzhieva S.K."/>
            <person name="Poltaraus A.B."/>
            <person name="Nazina T.N."/>
        </authorList>
    </citation>
    <scope>NUCLEOTIDE SEQUENCE [LARGE SCALE GENOMIC DNA]</scope>
    <source>
        <strain evidence="2 3">VKM B-3472D</strain>
    </source>
</reference>
<organism evidence="2 3">
    <name type="scientific">Virgibacillus halodenitrificans</name>
    <name type="common">Bacillus halodenitrificans</name>
    <dbReference type="NCBI Taxonomy" id="1482"/>
    <lineage>
        <taxon>Bacteria</taxon>
        <taxon>Bacillati</taxon>
        <taxon>Bacillota</taxon>
        <taxon>Bacilli</taxon>
        <taxon>Bacillales</taxon>
        <taxon>Bacillaceae</taxon>
        <taxon>Virgibacillus</taxon>
    </lineage>
</organism>
<dbReference type="EMBL" id="JACWEZ010000001">
    <property type="protein sequence ID" value="MBD1221177.1"/>
    <property type="molecule type" value="Genomic_DNA"/>
</dbReference>
<accession>A0ABR7VJZ3</accession>
<dbReference type="Gene3D" id="2.30.40.10">
    <property type="entry name" value="Urease, subunit C, domain 1"/>
    <property type="match status" value="1"/>
</dbReference>
<dbReference type="InterPro" id="IPR011059">
    <property type="entry name" value="Metal-dep_hydrolase_composite"/>
</dbReference>
<dbReference type="Gene3D" id="3.10.310.70">
    <property type="match status" value="1"/>
</dbReference>
<feature type="domain" description="Amidohydrolase 3" evidence="1">
    <location>
        <begin position="54"/>
        <end position="546"/>
    </location>
</feature>
<comment type="caution">
    <text evidence="2">The sequence shown here is derived from an EMBL/GenBank/DDBJ whole genome shotgun (WGS) entry which is preliminary data.</text>
</comment>
<dbReference type="SUPFAM" id="SSF51556">
    <property type="entry name" value="Metallo-dependent hydrolases"/>
    <property type="match status" value="1"/>
</dbReference>
<protein>
    <submittedName>
        <fullName evidence="2">Amidohydrolase family protein</fullName>
    </submittedName>
</protein>
<proteinExistence type="predicted"/>
<name>A0ABR7VJZ3_VIRHA</name>
<dbReference type="Gene3D" id="3.20.20.140">
    <property type="entry name" value="Metal-dependent hydrolases"/>
    <property type="match status" value="1"/>
</dbReference>
<dbReference type="InterPro" id="IPR013108">
    <property type="entry name" value="Amidohydro_3"/>
</dbReference>
<dbReference type="InterPro" id="IPR033932">
    <property type="entry name" value="YtcJ-like"/>
</dbReference>
<dbReference type="InterPro" id="IPR032466">
    <property type="entry name" value="Metal_Hydrolase"/>
</dbReference>
<dbReference type="PANTHER" id="PTHR22642">
    <property type="entry name" value="IMIDAZOLONEPROPIONASE"/>
    <property type="match status" value="1"/>
</dbReference>
<dbReference type="Pfam" id="PF07969">
    <property type="entry name" value="Amidohydro_3"/>
    <property type="match status" value="1"/>
</dbReference>
<gene>
    <name evidence="2" type="ORF">IC602_00955</name>
</gene>
<keyword evidence="3" id="KW-1185">Reference proteome</keyword>
<dbReference type="PANTHER" id="PTHR22642:SF2">
    <property type="entry name" value="PROTEIN LONG AFTER FAR-RED 3"/>
    <property type="match status" value="1"/>
</dbReference>